<accession>A0ABY6Z461</accession>
<dbReference type="Proteomes" id="UP001164803">
    <property type="component" value="Chromosome"/>
</dbReference>
<evidence type="ECO:0000256" key="1">
    <source>
        <dbReference type="SAM" id="MobiDB-lite"/>
    </source>
</evidence>
<gene>
    <name evidence="3" type="ORF">NZD86_02465</name>
</gene>
<evidence type="ECO:0000313" key="3">
    <source>
        <dbReference type="EMBL" id="WAH37423.1"/>
    </source>
</evidence>
<feature type="region of interest" description="Disordered" evidence="1">
    <location>
        <begin position="159"/>
        <end position="178"/>
    </location>
</feature>
<protein>
    <submittedName>
        <fullName evidence="3">Uncharacterized protein</fullName>
    </submittedName>
</protein>
<keyword evidence="4" id="KW-1185">Reference proteome</keyword>
<feature type="chain" id="PRO_5046801151" evidence="2">
    <location>
        <begin position="37"/>
        <end position="178"/>
    </location>
</feature>
<name>A0ABY6Z461_9BACL</name>
<proteinExistence type="predicted"/>
<dbReference type="PROSITE" id="PS51257">
    <property type="entry name" value="PROKAR_LIPOPROTEIN"/>
    <property type="match status" value="1"/>
</dbReference>
<keyword evidence="2" id="KW-0732">Signal</keyword>
<dbReference type="EMBL" id="CP104064">
    <property type="protein sequence ID" value="WAH37423.1"/>
    <property type="molecule type" value="Genomic_DNA"/>
</dbReference>
<sequence>MSSSRRRRGAFHGRLILASSTLLFLACNTISLSAHAQQLRLNVIHVNAAKEKRLILATTGDKWFGKDIFQVTNVSSETLTSVSLVSWSNELLPILYVGLKAPAKWPDSSNELLHPPYELEPGQSLWFVGPHAPPVKFALNWLHDGQPQYEIIEADTPRHNATKPANEGSPGSLVSGVE</sequence>
<organism evidence="3 4">
    <name type="scientific">Alicyclobacillus dauci</name>
    <dbReference type="NCBI Taxonomy" id="1475485"/>
    <lineage>
        <taxon>Bacteria</taxon>
        <taxon>Bacillati</taxon>
        <taxon>Bacillota</taxon>
        <taxon>Bacilli</taxon>
        <taxon>Bacillales</taxon>
        <taxon>Alicyclobacillaceae</taxon>
        <taxon>Alicyclobacillus</taxon>
    </lineage>
</organism>
<reference evidence="3" key="1">
    <citation type="submission" date="2022-08" db="EMBL/GenBank/DDBJ databases">
        <title>Alicyclobacillus dauci DSM2870, complete genome.</title>
        <authorList>
            <person name="Wang Q."/>
            <person name="Cai R."/>
            <person name="Wang Z."/>
        </authorList>
    </citation>
    <scope>NUCLEOTIDE SEQUENCE</scope>
    <source>
        <strain evidence="3">DSM 28700</strain>
    </source>
</reference>
<evidence type="ECO:0000313" key="4">
    <source>
        <dbReference type="Proteomes" id="UP001164803"/>
    </source>
</evidence>
<evidence type="ECO:0000256" key="2">
    <source>
        <dbReference type="SAM" id="SignalP"/>
    </source>
</evidence>
<feature type="signal peptide" evidence="2">
    <location>
        <begin position="1"/>
        <end position="36"/>
    </location>
</feature>
<dbReference type="RefSeq" id="WP_268044915.1">
    <property type="nucleotide sequence ID" value="NZ_CP104064.1"/>
</dbReference>